<feature type="domain" description="Condensation" evidence="2">
    <location>
        <begin position="79"/>
        <end position="272"/>
    </location>
</feature>
<dbReference type="Gene3D" id="3.30.559.30">
    <property type="entry name" value="Nonribosomal peptide synthetase, condensation domain"/>
    <property type="match status" value="1"/>
</dbReference>
<name>A0A3S4XDV4_SERFO</name>
<reference evidence="3 4" key="1">
    <citation type="submission" date="2018-12" db="EMBL/GenBank/DDBJ databases">
        <authorList>
            <consortium name="Pathogen Informatics"/>
        </authorList>
    </citation>
    <scope>NUCLEOTIDE SEQUENCE [LARGE SCALE GENOMIC DNA]</scope>
    <source>
        <strain evidence="3 4">NCTC13193</strain>
    </source>
</reference>
<dbReference type="GO" id="GO:0031177">
    <property type="term" value="F:phosphopantetheine binding"/>
    <property type="evidence" value="ECO:0007669"/>
    <property type="project" value="TreeGrafter"/>
</dbReference>
<accession>A0A3S4XDV4</accession>
<dbReference type="InterPro" id="IPR001242">
    <property type="entry name" value="Condensation_dom"/>
</dbReference>
<dbReference type="PANTHER" id="PTHR45527">
    <property type="entry name" value="NONRIBOSOMAL PEPTIDE SYNTHETASE"/>
    <property type="match status" value="1"/>
</dbReference>
<dbReference type="GO" id="GO:0044550">
    <property type="term" value="P:secondary metabolite biosynthetic process"/>
    <property type="evidence" value="ECO:0007669"/>
    <property type="project" value="TreeGrafter"/>
</dbReference>
<dbReference type="EMBL" id="LR134492">
    <property type="protein sequence ID" value="VEI64435.1"/>
    <property type="molecule type" value="Genomic_DNA"/>
</dbReference>
<evidence type="ECO:0000256" key="1">
    <source>
        <dbReference type="ARBA" id="ARBA00022598"/>
    </source>
</evidence>
<dbReference type="AlphaFoldDB" id="A0A3S4XDV4"/>
<gene>
    <name evidence="3" type="primary">mbtB_1</name>
    <name evidence="3" type="ORF">NCTC13193_01145</name>
</gene>
<proteinExistence type="predicted"/>
<dbReference type="Pfam" id="PF00668">
    <property type="entry name" value="Condensation"/>
    <property type="match status" value="1"/>
</dbReference>
<evidence type="ECO:0000313" key="3">
    <source>
        <dbReference type="EMBL" id="VEI64435.1"/>
    </source>
</evidence>
<dbReference type="Proteomes" id="UP000270487">
    <property type="component" value="Chromosome"/>
</dbReference>
<dbReference type="PANTHER" id="PTHR45527:SF10">
    <property type="entry name" value="PYOCHELIN SYNTHASE PCHF"/>
    <property type="match status" value="1"/>
</dbReference>
<protein>
    <submittedName>
        <fullName evidence="3">Phenyloxazoline synthase MbtB</fullName>
        <ecNumber evidence="3">6.3.2.-</ecNumber>
    </submittedName>
</protein>
<sequence>MLRLHVTAEGLQHVVASHPPLGIDDFCHYPPDEVQRLLAGKRRRMENQQLLRDQGYPCEISLTILPGQASRLHIDLDMIAADALSFRIVMEDLARFYQQPPPQCTPVMEVAWFSYLAKRTHDPLLLSARERDRAWWRQRLADIPPAPAIPYTDRQCQTRRMAIQLNPQISHALQHCARHHHLTLSSLFLALFSLTMMEGFRQPALRINVPTFFRAPNITGGDDIVGDFSDLLLFSAELRPDETLLHYCQRTMTQLHEILGHGGYSGVSVMRDLSRLKGQLQYSPIVFTAGFGISGGVLFSERVGGQLGELAWVISQGPQVALDAQVAWIGDGILINWDVREDAFPPANCISSLHVFTRSSNAWPRLRNTLMTAFRAG</sequence>
<evidence type="ECO:0000313" key="4">
    <source>
        <dbReference type="Proteomes" id="UP000270487"/>
    </source>
</evidence>
<keyword evidence="1 3" id="KW-0436">Ligase</keyword>
<evidence type="ECO:0000259" key="2">
    <source>
        <dbReference type="Pfam" id="PF00668"/>
    </source>
</evidence>
<dbReference type="Gene3D" id="3.30.559.10">
    <property type="entry name" value="Chloramphenicol acetyltransferase-like domain"/>
    <property type="match status" value="1"/>
</dbReference>
<dbReference type="GO" id="GO:0016874">
    <property type="term" value="F:ligase activity"/>
    <property type="evidence" value="ECO:0007669"/>
    <property type="project" value="UniProtKB-KW"/>
</dbReference>
<dbReference type="GO" id="GO:0043041">
    <property type="term" value="P:amino acid activation for nonribosomal peptide biosynthetic process"/>
    <property type="evidence" value="ECO:0007669"/>
    <property type="project" value="TreeGrafter"/>
</dbReference>
<dbReference type="GO" id="GO:0005737">
    <property type="term" value="C:cytoplasm"/>
    <property type="evidence" value="ECO:0007669"/>
    <property type="project" value="TreeGrafter"/>
</dbReference>
<dbReference type="InterPro" id="IPR023213">
    <property type="entry name" value="CAT-like_dom_sf"/>
</dbReference>
<dbReference type="SUPFAM" id="SSF52777">
    <property type="entry name" value="CoA-dependent acyltransferases"/>
    <property type="match status" value="2"/>
</dbReference>
<organism evidence="3 4">
    <name type="scientific">Serratia fonticola</name>
    <dbReference type="NCBI Taxonomy" id="47917"/>
    <lineage>
        <taxon>Bacteria</taxon>
        <taxon>Pseudomonadati</taxon>
        <taxon>Pseudomonadota</taxon>
        <taxon>Gammaproteobacteria</taxon>
        <taxon>Enterobacterales</taxon>
        <taxon>Yersiniaceae</taxon>
        <taxon>Serratia</taxon>
    </lineage>
</organism>
<dbReference type="EC" id="6.3.2.-" evidence="3"/>